<accession>A0A2A9M120</accession>
<protein>
    <submittedName>
        <fullName evidence="2">Uncharacterized protein</fullName>
    </submittedName>
</protein>
<keyword evidence="3" id="KW-1185">Reference proteome</keyword>
<dbReference type="GO" id="GO:0016197">
    <property type="term" value="P:endosomal transport"/>
    <property type="evidence" value="ECO:0007669"/>
    <property type="project" value="InterPro"/>
</dbReference>
<dbReference type="GO" id="GO:0005764">
    <property type="term" value="C:lysosome"/>
    <property type="evidence" value="ECO:0007669"/>
    <property type="project" value="TreeGrafter"/>
</dbReference>
<dbReference type="Pfam" id="PF15001">
    <property type="entry name" value="AP-5_subunit_s1"/>
    <property type="match status" value="1"/>
</dbReference>
<evidence type="ECO:0000313" key="3">
    <source>
        <dbReference type="Proteomes" id="UP000224006"/>
    </source>
</evidence>
<dbReference type="EMBL" id="NWUJ01000012">
    <property type="protein sequence ID" value="PFH32248.1"/>
    <property type="molecule type" value="Genomic_DNA"/>
</dbReference>
<proteinExistence type="predicted"/>
<evidence type="ECO:0000256" key="1">
    <source>
        <dbReference type="SAM" id="MobiDB-lite"/>
    </source>
</evidence>
<dbReference type="InterPro" id="IPR029392">
    <property type="entry name" value="AP-5_subunit_s1"/>
</dbReference>
<gene>
    <name evidence="2" type="ORF">BESB_021890</name>
</gene>
<dbReference type="GeneID" id="40307250"/>
<dbReference type="GO" id="GO:0030119">
    <property type="term" value="C:AP-type membrane coat adaptor complex"/>
    <property type="evidence" value="ECO:0007669"/>
    <property type="project" value="InterPro"/>
</dbReference>
<dbReference type="Proteomes" id="UP000224006">
    <property type="component" value="Chromosome XI"/>
</dbReference>
<sequence length="305" mass="31301">MVYGIVIFTAQGSVPLFSSFFTPEGNDDQMQNREQAVMRRVVEDRLFQVQCARDVILACAPSPSSPTGAAASAGASFSFSRYERKKAAGAGAPGARSGADAACRSPANEAPGAAGKPGESESSFGGGGGGAVGAAATGNRAFRASNAGRAATAGNEKDRETASGGAAGAEAEAAAKRRAAASAAAAEVMEGVFLLQQASLFAAPKVVVWKHVESISYALICTALDNVLLGANFLTLFIHCLADSFASDKVASTQGSFAQQLLSHPDIILLVLHFLLPGGQLIFINGNQAKFLKNKIKAAMEQKSN</sequence>
<feature type="region of interest" description="Disordered" evidence="1">
    <location>
        <begin position="147"/>
        <end position="169"/>
    </location>
</feature>
<organism evidence="2 3">
    <name type="scientific">Besnoitia besnoiti</name>
    <name type="common">Apicomplexan protozoan</name>
    <dbReference type="NCBI Taxonomy" id="94643"/>
    <lineage>
        <taxon>Eukaryota</taxon>
        <taxon>Sar</taxon>
        <taxon>Alveolata</taxon>
        <taxon>Apicomplexa</taxon>
        <taxon>Conoidasida</taxon>
        <taxon>Coccidia</taxon>
        <taxon>Eucoccidiorida</taxon>
        <taxon>Eimeriorina</taxon>
        <taxon>Sarcocystidae</taxon>
        <taxon>Besnoitia</taxon>
    </lineage>
</organism>
<feature type="compositionally biased region" description="Low complexity" evidence="1">
    <location>
        <begin position="89"/>
        <end position="102"/>
    </location>
</feature>
<dbReference type="VEuPathDB" id="ToxoDB:BESB_021890"/>
<dbReference type="OrthoDB" id="332930at2759"/>
<evidence type="ECO:0000313" key="2">
    <source>
        <dbReference type="EMBL" id="PFH32248.1"/>
    </source>
</evidence>
<feature type="region of interest" description="Disordered" evidence="1">
    <location>
        <begin position="89"/>
        <end position="131"/>
    </location>
</feature>
<comment type="caution">
    <text evidence="2">The sequence shown here is derived from an EMBL/GenBank/DDBJ whole genome shotgun (WGS) entry which is preliminary data.</text>
</comment>
<dbReference type="PANTHER" id="PTHR16120">
    <property type="entry name" value="AP-5 COMPLEX SUBUNIT SIGMA-1"/>
    <property type="match status" value="1"/>
</dbReference>
<dbReference type="GO" id="GO:0000724">
    <property type="term" value="P:double-strand break repair via homologous recombination"/>
    <property type="evidence" value="ECO:0007669"/>
    <property type="project" value="InterPro"/>
</dbReference>
<dbReference type="AlphaFoldDB" id="A0A2A9M120"/>
<dbReference type="GO" id="GO:0005829">
    <property type="term" value="C:cytosol"/>
    <property type="evidence" value="ECO:0007669"/>
    <property type="project" value="TreeGrafter"/>
</dbReference>
<dbReference type="KEGG" id="bbes:BESB_021890"/>
<dbReference type="GO" id="GO:0005770">
    <property type="term" value="C:late endosome"/>
    <property type="evidence" value="ECO:0007669"/>
    <property type="project" value="TreeGrafter"/>
</dbReference>
<reference evidence="2 3" key="1">
    <citation type="submission" date="2017-09" db="EMBL/GenBank/DDBJ databases">
        <title>Genome sequencing of Besnoitia besnoiti strain Bb-Ger1.</title>
        <authorList>
            <person name="Schares G."/>
            <person name="Venepally P."/>
            <person name="Lorenzi H.A."/>
        </authorList>
    </citation>
    <scope>NUCLEOTIDE SEQUENCE [LARGE SCALE GENOMIC DNA]</scope>
    <source>
        <strain evidence="2 3">Bb-Ger1</strain>
    </source>
</reference>
<dbReference type="PANTHER" id="PTHR16120:SF0">
    <property type="entry name" value="AP-5 COMPLEX SUBUNIT SIGMA-1"/>
    <property type="match status" value="1"/>
</dbReference>
<name>A0A2A9M120_BESBE</name>
<dbReference type="RefSeq" id="XP_029216257.1">
    <property type="nucleotide sequence ID" value="XM_029360898.1"/>
</dbReference>